<evidence type="ECO:0000256" key="1">
    <source>
        <dbReference type="SAM" id="Phobius"/>
    </source>
</evidence>
<feature type="transmembrane region" description="Helical" evidence="1">
    <location>
        <begin position="119"/>
        <end position="135"/>
    </location>
</feature>
<dbReference type="Proteomes" id="UP000241426">
    <property type="component" value="Unassembled WGS sequence"/>
</dbReference>
<keyword evidence="1" id="KW-0812">Transmembrane</keyword>
<dbReference type="AlphaFoldDB" id="A0A2T3KMI9"/>
<comment type="caution">
    <text evidence="2">The sequence shown here is derived from an EMBL/GenBank/DDBJ whole genome shotgun (WGS) entry which is preliminary data.</text>
</comment>
<keyword evidence="1" id="KW-1133">Transmembrane helix</keyword>
<feature type="transmembrane region" description="Helical" evidence="1">
    <location>
        <begin position="83"/>
        <end position="107"/>
    </location>
</feature>
<proteinExistence type="predicted"/>
<keyword evidence="1" id="KW-0472">Membrane</keyword>
<sequence length="233" mass="26658">MMLLVIFKTLFLVTDEQIIEKNIKKELWVENQIARIPSTSKFANFHKWLLEVCNKPKKKNTSLSVFLLSVSPSAYLIKKFRFLTITINDIASIVFTPLAIIISIASFDSRLAFIADQSTYIYMAILFIIYTSTMTQERAQYLGAGAAFPLLLFTMTLIVFNITGWSHTHLMDVTRNVFIVYFVVAICMSWLFKFTGTLKQSDLLSAFQNPLTYVYTVIQFVVLSKLISVITLL</sequence>
<gene>
    <name evidence="2" type="ORF">C9J27_02940</name>
</gene>
<dbReference type="EMBL" id="PYNF01000002">
    <property type="protein sequence ID" value="PSV00998.1"/>
    <property type="molecule type" value="Genomic_DNA"/>
</dbReference>
<feature type="transmembrane region" description="Helical" evidence="1">
    <location>
        <begin position="212"/>
        <end position="232"/>
    </location>
</feature>
<feature type="transmembrane region" description="Helical" evidence="1">
    <location>
        <begin position="141"/>
        <end position="161"/>
    </location>
</feature>
<reference evidence="2 3" key="1">
    <citation type="submission" date="2018-01" db="EMBL/GenBank/DDBJ databases">
        <title>Whole genome sequencing of Histamine producing bacteria.</title>
        <authorList>
            <person name="Butler K."/>
        </authorList>
    </citation>
    <scope>NUCLEOTIDE SEQUENCE [LARGE SCALE GENOMIC DNA]</scope>
    <source>
        <strain evidence="2 3">FS-7.2</strain>
    </source>
</reference>
<name>A0A2T3KMI9_9GAMM</name>
<dbReference type="RefSeq" id="WP_107288726.1">
    <property type="nucleotide sequence ID" value="NZ_PYNF01000002.1"/>
</dbReference>
<evidence type="ECO:0000313" key="2">
    <source>
        <dbReference type="EMBL" id="PSV00998.1"/>
    </source>
</evidence>
<protein>
    <submittedName>
        <fullName evidence="2">Uncharacterized protein</fullName>
    </submittedName>
</protein>
<evidence type="ECO:0000313" key="3">
    <source>
        <dbReference type="Proteomes" id="UP000241426"/>
    </source>
</evidence>
<organism evidence="2 3">
    <name type="scientific">Photobacterium kishitanii</name>
    <dbReference type="NCBI Taxonomy" id="318456"/>
    <lineage>
        <taxon>Bacteria</taxon>
        <taxon>Pseudomonadati</taxon>
        <taxon>Pseudomonadota</taxon>
        <taxon>Gammaproteobacteria</taxon>
        <taxon>Vibrionales</taxon>
        <taxon>Vibrionaceae</taxon>
        <taxon>Photobacterium</taxon>
    </lineage>
</organism>
<feature type="transmembrane region" description="Helical" evidence="1">
    <location>
        <begin position="173"/>
        <end position="192"/>
    </location>
</feature>
<accession>A0A2T3KMI9</accession>